<reference evidence="1 2" key="1">
    <citation type="journal article" date="2017" name="Nature">
        <title>The Apostasia genome and the evolution of orchids.</title>
        <authorList>
            <person name="Zhang G.Q."/>
            <person name="Liu K.W."/>
            <person name="Li Z."/>
            <person name="Lohaus R."/>
            <person name="Hsiao Y.Y."/>
            <person name="Niu S.C."/>
            <person name="Wang J.Y."/>
            <person name="Lin Y.C."/>
            <person name="Xu Q."/>
            <person name="Chen L.J."/>
            <person name="Yoshida K."/>
            <person name="Fujiwara S."/>
            <person name="Wang Z.W."/>
            <person name="Zhang Y.Q."/>
            <person name="Mitsuda N."/>
            <person name="Wang M."/>
            <person name="Liu G.H."/>
            <person name="Pecoraro L."/>
            <person name="Huang H.X."/>
            <person name="Xiao X.J."/>
            <person name="Lin M."/>
            <person name="Wu X.Y."/>
            <person name="Wu W.L."/>
            <person name="Chen Y.Y."/>
            <person name="Chang S.B."/>
            <person name="Sakamoto S."/>
            <person name="Ohme-Takagi M."/>
            <person name="Yagi M."/>
            <person name="Zeng S.J."/>
            <person name="Shen C.Y."/>
            <person name="Yeh C.M."/>
            <person name="Luo Y.B."/>
            <person name="Tsai W.C."/>
            <person name="Van de Peer Y."/>
            <person name="Liu Z.J."/>
        </authorList>
    </citation>
    <scope>NUCLEOTIDE SEQUENCE [LARGE SCALE GENOMIC DNA]</scope>
    <source>
        <strain evidence="2">cv. Shenzhen</strain>
        <tissue evidence="1">Stem</tissue>
    </source>
</reference>
<name>A0A2H9ZYJ0_9ASPA</name>
<accession>A0A2H9ZYJ0</accession>
<evidence type="ECO:0000313" key="1">
    <source>
        <dbReference type="EMBL" id="PKA48327.1"/>
    </source>
</evidence>
<protein>
    <submittedName>
        <fullName evidence="1">Uncharacterized protein</fullName>
    </submittedName>
</protein>
<proteinExistence type="predicted"/>
<sequence>MNSGRLAPSFFLQIRTHHSYKRKGYIVYSEEHILLEANIHLLFKTDNSGKLCFSKLCKKYLWDIIKFILYVKRRNIRHRKISFT</sequence>
<keyword evidence="2" id="KW-1185">Reference proteome</keyword>
<organism evidence="1 2">
    <name type="scientific">Apostasia shenzhenica</name>
    <dbReference type="NCBI Taxonomy" id="1088818"/>
    <lineage>
        <taxon>Eukaryota</taxon>
        <taxon>Viridiplantae</taxon>
        <taxon>Streptophyta</taxon>
        <taxon>Embryophyta</taxon>
        <taxon>Tracheophyta</taxon>
        <taxon>Spermatophyta</taxon>
        <taxon>Magnoliopsida</taxon>
        <taxon>Liliopsida</taxon>
        <taxon>Asparagales</taxon>
        <taxon>Orchidaceae</taxon>
        <taxon>Apostasioideae</taxon>
        <taxon>Apostasia</taxon>
    </lineage>
</organism>
<dbReference type="Proteomes" id="UP000236161">
    <property type="component" value="Unassembled WGS sequence"/>
</dbReference>
<gene>
    <name evidence="1" type="ORF">AXF42_Ash021371</name>
</gene>
<dbReference type="EMBL" id="KZ452558">
    <property type="protein sequence ID" value="PKA48327.1"/>
    <property type="molecule type" value="Genomic_DNA"/>
</dbReference>
<evidence type="ECO:0000313" key="2">
    <source>
        <dbReference type="Proteomes" id="UP000236161"/>
    </source>
</evidence>
<dbReference type="AlphaFoldDB" id="A0A2H9ZYJ0"/>